<evidence type="ECO:0000313" key="2">
    <source>
        <dbReference type="EMBL" id="QGW83470.1"/>
    </source>
</evidence>
<organism evidence="2 3">
    <name type="scientific">Variovorax paradoxus</name>
    <dbReference type="NCBI Taxonomy" id="34073"/>
    <lineage>
        <taxon>Bacteria</taxon>
        <taxon>Pseudomonadati</taxon>
        <taxon>Pseudomonadota</taxon>
        <taxon>Betaproteobacteria</taxon>
        <taxon>Burkholderiales</taxon>
        <taxon>Comamonadaceae</taxon>
        <taxon>Variovorax</taxon>
    </lineage>
</organism>
<keyword evidence="1" id="KW-0812">Transmembrane</keyword>
<gene>
    <name evidence="2" type="ORF">GOQ09_18625</name>
</gene>
<accession>A0A6I6HKT1</accession>
<keyword evidence="1" id="KW-0472">Membrane</keyword>
<dbReference type="Proteomes" id="UP000425817">
    <property type="component" value="Chromosome"/>
</dbReference>
<protein>
    <submittedName>
        <fullName evidence="2">Uncharacterized protein</fullName>
    </submittedName>
</protein>
<feature type="transmembrane region" description="Helical" evidence="1">
    <location>
        <begin position="20"/>
        <end position="42"/>
    </location>
</feature>
<dbReference type="EMBL" id="CP046622">
    <property type="protein sequence ID" value="QGW83470.1"/>
    <property type="molecule type" value="Genomic_DNA"/>
</dbReference>
<dbReference type="AlphaFoldDB" id="A0A6I6HKT1"/>
<evidence type="ECO:0000313" key="3">
    <source>
        <dbReference type="Proteomes" id="UP000425817"/>
    </source>
</evidence>
<proteinExistence type="predicted"/>
<sequence>MSLPLWIAVHALDAVFWLWVLRWGGAAWLEGTFASGFLVSIFAPRWSAEGLRMFALLMLVVCAISFLAGVFVPSLRCFYGGAC</sequence>
<evidence type="ECO:0000256" key="1">
    <source>
        <dbReference type="SAM" id="Phobius"/>
    </source>
</evidence>
<keyword evidence="1" id="KW-1133">Transmembrane helix</keyword>
<reference evidence="2 3" key="1">
    <citation type="submission" date="2019-12" db="EMBL/GenBank/DDBJ databases">
        <title>Hybrid Genome Assemblies of two High G+C Isolates from Undergraduate Microbiology Courses.</title>
        <authorList>
            <person name="Ne Ville C.J."/>
            <person name="Enright D."/>
            <person name="Hernandez I."/>
            <person name="Dodsworth J."/>
            <person name="Orwin P.M."/>
        </authorList>
    </citation>
    <scope>NUCLEOTIDE SEQUENCE [LARGE SCALE GENOMIC DNA]</scope>
    <source>
        <strain evidence="2 3">CSUSB</strain>
    </source>
</reference>
<feature type="transmembrane region" description="Helical" evidence="1">
    <location>
        <begin position="54"/>
        <end position="72"/>
    </location>
</feature>
<dbReference type="OrthoDB" id="8611964at2"/>
<dbReference type="RefSeq" id="WP_157614868.1">
    <property type="nucleotide sequence ID" value="NZ_CP046622.1"/>
</dbReference>
<name>A0A6I6HKT1_VARPD</name>